<dbReference type="GeneID" id="3543809"/>
<dbReference type="AlphaFoldDB" id="Q4DDY6"/>
<keyword evidence="3" id="KW-1185">Reference proteome</keyword>
<sequence length="1452" mass="162724">MNVIMSLLDIFFSLILHASRDKDIVRCMMTFLVLCRMCPGSVSRPNAQRILGVGGLNCGGRRYGSRNETSAKGASRGALSPSMSKEANSTLSSLPIAQKLFYDLPIQVHEILRLNHWQEAIRFISSLSSSSQKEGAEARPLTSSCESLIAALLYHGHGESAFTLWRIASTNFDFAPSPMTMMKLAVYTLLVDRKAQEALDLVAMATIPLESKTVAEGPVLELIALWTTVLAALSLDEERNLQEKHVKLEQKVEKALVDLLRLSLQTARKGDTQLNAERLQLALHALLSITLLRDGSEVLHRLISSSFLESDDPSVGTLSRVAEVLSMKTFDYNTTAFFSDDVSFLITRIFLLPVVWSSENSTPLLLGLEVYRSFFIAKPEPLSSEVGNAYFPFTDNASTSNTTTNNNASATHTTVGNVFLRRLIQNNLEKSFLHSVVLHDMNASRTSLMTHLLETPIKRDLCDLLSYRFGKAFISVVNESSLSGAQRTPFLGYVSRALSPFFSRDARQSETGPHIGVGTCKSIVCRNKNFYLELLSNLITEVPAAELKAWRRFVVLLTGAIIRDTDGSAPATISQELRLQLHLRWWLPELLAMVDTTRECSLWVTPQSAVFPGVITEWEQSVCMILRTLHEKEHRNRSENPLGWASLDNAIIKDLHSTDEASQISHGVSRLLVQRVVRWEWLLKGLWNFARETSRNGSQSTWRNLLEVCVETLNHCRVFHRHDIARDLIETLFLPAAPFLPSLAESPREGTSCDKTLIALLINGSNDTLRTSTTLMELRWRLVDEVSRWMPAFQGWAFMRGLQALLPCFPHDAKKSFISLENLINDLLNGNGKDEVPGTRERERVGKVFEWYEEACRDDLSLRTPQLLCPLSRAMRRASLINSFSELMKNTFWDIQRGFHAPRPSSASRLLVDTLIFYYAHHAVATTRARLAGDADILLELSNTAYDNARNMVAAFAENYILALWKEDCFPALEAMLLKPAAPNEGSNASSTSSVLAFPKAMSHKDYFFSAEIAYLLPEAEREALRLFLLLTFAQRFDGFLYTTVLGRLPRSKTDPARVAAFVDRLVAEEPCLFFSLGTVAQQAAREKWRLREFCASIAASHEKGETKEQEKRTRIGDRNHVRTIRELNRCIDNCDWVKALRAIPHVISDPLHVARKALLACEKAPKGATWQGTMSIFVNSRHSWEQVSPKKNREQNKLGDSSRLRATIGIQECGRIMTLLADARRWCEALQVFELLGPYGMDGYTFSQACFALRTGGHPELAIDLWAMWRAYVGDAVEPTAQMCGHFLRCGVVGNTTVADAACVMLKLAVHASARQKVTVTPESFSPPNDDCTPGTTLPLSIEKEEKTITALLRDRWHESWQEALRVALVSERPRIIHAVARESPSNYHLYEAVMQHVTRAHRNLSMEERSAIAGHLDLKTALNPQGNSVDSGEDRAVRVLRELLGDEEGD</sequence>
<evidence type="ECO:0000256" key="1">
    <source>
        <dbReference type="SAM" id="SignalP"/>
    </source>
</evidence>
<dbReference type="eggNOG" id="ENOG502S9KG">
    <property type="taxonomic scope" value="Eukaryota"/>
</dbReference>
<keyword evidence="1" id="KW-0732">Signal</keyword>
<dbReference type="KEGG" id="tcr:511249.30"/>
<feature type="signal peptide" evidence="1">
    <location>
        <begin position="1"/>
        <end position="20"/>
    </location>
</feature>
<evidence type="ECO:0000313" key="3">
    <source>
        <dbReference type="Proteomes" id="UP000002296"/>
    </source>
</evidence>
<comment type="caution">
    <text evidence="2">The sequence shown here is derived from an EMBL/GenBank/DDBJ whole genome shotgun (WGS) entry which is preliminary data.</text>
</comment>
<reference evidence="2 3" key="1">
    <citation type="journal article" date="2005" name="Science">
        <title>The genome sequence of Trypanosoma cruzi, etiologic agent of Chagas disease.</title>
        <authorList>
            <person name="El-Sayed N.M."/>
            <person name="Myler P.J."/>
            <person name="Bartholomeu D.C."/>
            <person name="Nilsson D."/>
            <person name="Aggarwal G."/>
            <person name="Tran A.N."/>
            <person name="Ghedin E."/>
            <person name="Worthey E.A."/>
            <person name="Delcher A.L."/>
            <person name="Blandin G."/>
            <person name="Westenberger S.J."/>
            <person name="Caler E."/>
            <person name="Cerqueira G.C."/>
            <person name="Branche C."/>
            <person name="Haas B."/>
            <person name="Anupama A."/>
            <person name="Arner E."/>
            <person name="Aslund L."/>
            <person name="Attipoe P."/>
            <person name="Bontempi E."/>
            <person name="Bringaud F."/>
            <person name="Burton P."/>
            <person name="Cadag E."/>
            <person name="Campbell D.A."/>
            <person name="Carrington M."/>
            <person name="Crabtree J."/>
            <person name="Darban H."/>
            <person name="da Silveira J.F."/>
            <person name="de Jong P."/>
            <person name="Edwards K."/>
            <person name="Englund P.T."/>
            <person name="Fazelina G."/>
            <person name="Feldblyum T."/>
            <person name="Ferella M."/>
            <person name="Frasch A.C."/>
            <person name="Gull K."/>
            <person name="Horn D."/>
            <person name="Hou L."/>
            <person name="Huang Y."/>
            <person name="Kindlund E."/>
            <person name="Klingbeil M."/>
            <person name="Kluge S."/>
            <person name="Koo H."/>
            <person name="Lacerda D."/>
            <person name="Levin M.J."/>
            <person name="Lorenzi H."/>
            <person name="Louie T."/>
            <person name="Machado C.R."/>
            <person name="McCulloch R."/>
            <person name="McKenna A."/>
            <person name="Mizuno Y."/>
            <person name="Mottram J.C."/>
            <person name="Nelson S."/>
            <person name="Ochaya S."/>
            <person name="Osoegawa K."/>
            <person name="Pai G."/>
            <person name="Parsons M."/>
            <person name="Pentony M."/>
            <person name="Pettersson U."/>
            <person name="Pop M."/>
            <person name="Ramirez J.L."/>
            <person name="Rinta J."/>
            <person name="Robertson L."/>
            <person name="Salzberg S.L."/>
            <person name="Sanchez D.O."/>
            <person name="Seyler A."/>
            <person name="Sharma R."/>
            <person name="Shetty J."/>
            <person name="Simpson A.J."/>
            <person name="Sisk E."/>
            <person name="Tammi M.T."/>
            <person name="Tarleton R."/>
            <person name="Teixeira S."/>
            <person name="Van Aken S."/>
            <person name="Vogt C."/>
            <person name="Ward P.N."/>
            <person name="Wickstead B."/>
            <person name="Wortman J."/>
            <person name="White O."/>
            <person name="Fraser C.M."/>
            <person name="Stuart K.D."/>
            <person name="Andersson B."/>
        </authorList>
    </citation>
    <scope>NUCLEOTIDE SEQUENCE [LARGE SCALE GENOMIC DNA]</scope>
    <source>
        <strain evidence="2 3">CL Brener</strain>
    </source>
</reference>
<dbReference type="Proteomes" id="UP000002296">
    <property type="component" value="Unassembled WGS sequence"/>
</dbReference>
<organism evidence="2 3">
    <name type="scientific">Trypanosoma cruzi (strain CL Brener)</name>
    <dbReference type="NCBI Taxonomy" id="353153"/>
    <lineage>
        <taxon>Eukaryota</taxon>
        <taxon>Discoba</taxon>
        <taxon>Euglenozoa</taxon>
        <taxon>Kinetoplastea</taxon>
        <taxon>Metakinetoplastina</taxon>
        <taxon>Trypanosomatida</taxon>
        <taxon>Trypanosomatidae</taxon>
        <taxon>Trypanosoma</taxon>
        <taxon>Schizotrypanum</taxon>
    </lineage>
</organism>
<dbReference type="PaxDb" id="353153-Q4DDY6"/>
<name>Q4DDY6_TRYCC</name>
<feature type="chain" id="PRO_5004236852" description="Ubiquitin-protein ligase-like" evidence="1">
    <location>
        <begin position="21"/>
        <end position="1452"/>
    </location>
</feature>
<evidence type="ECO:0008006" key="4">
    <source>
        <dbReference type="Google" id="ProtNLM"/>
    </source>
</evidence>
<evidence type="ECO:0000313" key="2">
    <source>
        <dbReference type="EMBL" id="EAN90732.1"/>
    </source>
</evidence>
<proteinExistence type="predicted"/>
<dbReference type="RefSeq" id="XP_812583.1">
    <property type="nucleotide sequence ID" value="XM_807490.1"/>
</dbReference>
<dbReference type="EMBL" id="AAHK01000596">
    <property type="protein sequence ID" value="EAN90732.1"/>
    <property type="molecule type" value="Genomic_DNA"/>
</dbReference>
<protein>
    <recommendedName>
        <fullName evidence="4">Ubiquitin-protein ligase-like</fullName>
    </recommendedName>
</protein>
<accession>Q4DDY6</accession>
<gene>
    <name evidence="2" type="ORF">Tc00.1047053511249.30</name>
</gene>
<dbReference type="InParanoid" id="Q4DDY6"/>